<sequence>MTTKNSLYKELIEYKKVNQYARSLTNKYRTGKFDDNFRYYKSMLVSHIFTNAESFMRNRLVTPSECLEVLHNPKHKMHKNMVNYIYLNAFHLAEDEIATENGKVRTGRGKNRSWEDNPIHYNSEALSDQSEPLEAHYAPTDNKKKEALEIVSKYFRADTAAFIKDVFEMSEEEVKEKYDYETKDLNRRISNIEKQADRIRPRYDHLLSTEYEEQLKESLETVEKLIEG</sequence>
<accession>A0AB37GEB7</accession>
<protein>
    <submittedName>
        <fullName evidence="1">Uncharacterized protein</fullName>
    </submittedName>
</protein>
<organism evidence="1 2">
    <name type="scientific">Bacillus licheniformis</name>
    <dbReference type="NCBI Taxonomy" id="1402"/>
    <lineage>
        <taxon>Bacteria</taxon>
        <taxon>Bacillati</taxon>
        <taxon>Bacillota</taxon>
        <taxon>Bacilli</taxon>
        <taxon>Bacillales</taxon>
        <taxon>Bacillaceae</taxon>
        <taxon>Bacillus</taxon>
    </lineage>
</organism>
<geneLocation type="plasmid" evidence="1 2">
    <name>unnamed2</name>
</geneLocation>
<evidence type="ECO:0000313" key="2">
    <source>
        <dbReference type="Proteomes" id="UP000595038"/>
    </source>
</evidence>
<dbReference type="EMBL" id="CP065645">
    <property type="protein sequence ID" value="QPR70553.1"/>
    <property type="molecule type" value="Genomic_DNA"/>
</dbReference>
<gene>
    <name evidence="1" type="ORF">I6G80_00325</name>
</gene>
<proteinExistence type="predicted"/>
<keyword evidence="1" id="KW-0614">Plasmid</keyword>
<dbReference type="RefSeq" id="WP_197941893.1">
    <property type="nucleotide sequence ID" value="NZ_CP065645.1"/>
</dbReference>
<reference evidence="1 2" key="1">
    <citation type="submission" date="2020-12" db="EMBL/GenBank/DDBJ databases">
        <title>FDA dAtabase for Regulatory Grade micrObial Sequences (FDA-ARGOS): Supporting development and validation of Infectious Disease Dx tests.</title>
        <authorList>
            <person name="Nelson B."/>
            <person name="Plummer A."/>
            <person name="Tallon L."/>
            <person name="Sadzewicz L."/>
            <person name="Zhao X."/>
            <person name="Boylan J."/>
            <person name="Ott S."/>
            <person name="Bowen H."/>
            <person name="Vavikolanu K."/>
            <person name="Mehta A."/>
            <person name="Aluvathingal J."/>
            <person name="Nadendla S."/>
            <person name="Myers T."/>
            <person name="Yan Y."/>
            <person name="Sichtig H."/>
        </authorList>
    </citation>
    <scope>NUCLEOTIDE SEQUENCE [LARGE SCALE GENOMIC DNA]</scope>
    <source>
        <strain evidence="1 2">FDAARGOS_923</strain>
        <plasmid evidence="1 2">unnamed2</plasmid>
    </source>
</reference>
<evidence type="ECO:0000313" key="1">
    <source>
        <dbReference type="EMBL" id="QPR70553.1"/>
    </source>
</evidence>
<dbReference type="AlphaFoldDB" id="A0AB37GEB7"/>
<name>A0AB37GEB7_BACLI</name>
<dbReference type="Proteomes" id="UP000595038">
    <property type="component" value="Plasmid unnamed2"/>
</dbReference>